<dbReference type="Gene3D" id="2.60.40.790">
    <property type="match status" value="1"/>
</dbReference>
<feature type="domain" description="SHSP" evidence="1">
    <location>
        <begin position="30"/>
        <end position="142"/>
    </location>
</feature>
<protein>
    <submittedName>
        <fullName evidence="2">Heat shock protein Hsp20</fullName>
    </submittedName>
</protein>
<evidence type="ECO:0000259" key="1">
    <source>
        <dbReference type="PROSITE" id="PS01031"/>
    </source>
</evidence>
<dbReference type="SUPFAM" id="SSF49764">
    <property type="entry name" value="HSP20-like chaperones"/>
    <property type="match status" value="1"/>
</dbReference>
<evidence type="ECO:0000313" key="2">
    <source>
        <dbReference type="EMBL" id="SFV52402.1"/>
    </source>
</evidence>
<dbReference type="AlphaFoldDB" id="A0A1W1BFU8"/>
<dbReference type="CDD" id="cd06464">
    <property type="entry name" value="ACD_sHsps-like"/>
    <property type="match status" value="1"/>
</dbReference>
<dbReference type="InterPro" id="IPR031107">
    <property type="entry name" value="Small_HSP"/>
</dbReference>
<accession>A0A1W1BFU8</accession>
<gene>
    <name evidence="2" type="ORF">MNB_SM-6-963</name>
</gene>
<organism evidence="2">
    <name type="scientific">hydrothermal vent metagenome</name>
    <dbReference type="NCBI Taxonomy" id="652676"/>
    <lineage>
        <taxon>unclassified sequences</taxon>
        <taxon>metagenomes</taxon>
        <taxon>ecological metagenomes</taxon>
    </lineage>
</organism>
<sequence length="142" mass="16390">MMDITKTTKDVVEKVENKVEKGLEVVKDTFNNVASHLPLANLAKHNNDKFTIEVDLPGVKKEDIELKVEDDYLTVTALRRYKNEVKEDDYYLCESNFGVISRSFVLSDNIDRDKIEAKFEDGRLYLTLEKVESKKSKNISIK</sequence>
<dbReference type="InterPro" id="IPR002068">
    <property type="entry name" value="A-crystallin/Hsp20_dom"/>
</dbReference>
<dbReference type="Pfam" id="PF00011">
    <property type="entry name" value="HSP20"/>
    <property type="match status" value="1"/>
</dbReference>
<dbReference type="PANTHER" id="PTHR11527">
    <property type="entry name" value="HEAT-SHOCK PROTEIN 20 FAMILY MEMBER"/>
    <property type="match status" value="1"/>
</dbReference>
<dbReference type="EMBL" id="FPHK01000001">
    <property type="protein sequence ID" value="SFV52402.1"/>
    <property type="molecule type" value="Genomic_DNA"/>
</dbReference>
<name>A0A1W1BFU8_9ZZZZ</name>
<proteinExistence type="predicted"/>
<dbReference type="InterPro" id="IPR008978">
    <property type="entry name" value="HSP20-like_chaperone"/>
</dbReference>
<reference evidence="2" key="1">
    <citation type="submission" date="2016-10" db="EMBL/GenBank/DDBJ databases">
        <authorList>
            <person name="de Groot N.N."/>
        </authorList>
    </citation>
    <scope>NUCLEOTIDE SEQUENCE</scope>
</reference>
<keyword evidence="2" id="KW-0346">Stress response</keyword>
<dbReference type="PROSITE" id="PS01031">
    <property type="entry name" value="SHSP"/>
    <property type="match status" value="1"/>
</dbReference>